<dbReference type="AlphaFoldDB" id="A0A1P8Q4B4"/>
<keyword evidence="3" id="KW-1185">Reference proteome</keyword>
<evidence type="ECO:0000313" key="2">
    <source>
        <dbReference type="EMBL" id="APX72710.1"/>
    </source>
</evidence>
<feature type="domain" description="BIG2" evidence="1">
    <location>
        <begin position="63"/>
        <end position="139"/>
    </location>
</feature>
<dbReference type="InterPro" id="IPR003343">
    <property type="entry name" value="Big_2"/>
</dbReference>
<name>A0A1P8Q4B4_9LACO</name>
<dbReference type="KEGG" id="lalw:BTM29_09170"/>
<dbReference type="EMBL" id="CP019323">
    <property type="protein sequence ID" value="APX72710.1"/>
    <property type="molecule type" value="Genomic_DNA"/>
</dbReference>
<sequence length="151" mass="15527">MTETLNIYRDDEQIASGISPLHVKLDPATYPAGTFKGELVDDSGVKTERFDFPEVVVSAPIIAVTKVTLTPETASIEVGNTTKLASAIEPTNATDTGVNWSSSDTAVATVSGGTVTGKSAGVSTITAMSKLDGKITGTAQVTVIEPPVTEG</sequence>
<dbReference type="Gene3D" id="2.60.40.1080">
    <property type="match status" value="1"/>
</dbReference>
<reference evidence="3" key="1">
    <citation type="submission" date="2016-12" db="EMBL/GenBank/DDBJ databases">
        <authorList>
            <person name="Jung M.Y."/>
            <person name="Lee S.H."/>
        </authorList>
    </citation>
    <scope>NUCLEOTIDE SEQUENCE [LARGE SCALE GENOMIC DNA]</scope>
    <source>
        <strain evidence="3">WiKim39</strain>
    </source>
</reference>
<protein>
    <recommendedName>
        <fullName evidence="1">BIG2 domain-containing protein</fullName>
    </recommendedName>
</protein>
<accession>A0A1P8Q4B4</accession>
<organism evidence="2 3">
    <name type="scientific">Companilactobacillus allii</name>
    <dbReference type="NCBI Taxonomy" id="1847728"/>
    <lineage>
        <taxon>Bacteria</taxon>
        <taxon>Bacillati</taxon>
        <taxon>Bacillota</taxon>
        <taxon>Bacilli</taxon>
        <taxon>Lactobacillales</taxon>
        <taxon>Lactobacillaceae</taxon>
        <taxon>Companilactobacillus</taxon>
    </lineage>
</organism>
<dbReference type="SUPFAM" id="SSF49373">
    <property type="entry name" value="Invasin/intimin cell-adhesion fragments"/>
    <property type="match status" value="1"/>
</dbReference>
<dbReference type="RefSeq" id="WP_076616474.1">
    <property type="nucleotide sequence ID" value="NZ_CP019323.1"/>
</dbReference>
<proteinExistence type="predicted"/>
<dbReference type="Pfam" id="PF02368">
    <property type="entry name" value="Big_2"/>
    <property type="match status" value="1"/>
</dbReference>
<dbReference type="OrthoDB" id="2329086at2"/>
<gene>
    <name evidence="2" type="ORF">BTM29_09170</name>
</gene>
<dbReference type="Proteomes" id="UP000187499">
    <property type="component" value="Chromosome"/>
</dbReference>
<dbReference type="STRING" id="1847728.BTM29_09170"/>
<dbReference type="InterPro" id="IPR008964">
    <property type="entry name" value="Invasin/intimin_cell_adhesion"/>
</dbReference>
<evidence type="ECO:0000313" key="3">
    <source>
        <dbReference type="Proteomes" id="UP000187499"/>
    </source>
</evidence>
<evidence type="ECO:0000259" key="1">
    <source>
        <dbReference type="SMART" id="SM00635"/>
    </source>
</evidence>
<dbReference type="SMART" id="SM00635">
    <property type="entry name" value="BID_2"/>
    <property type="match status" value="1"/>
</dbReference>